<dbReference type="AlphaFoldDB" id="A0A318SHF0"/>
<dbReference type="InterPro" id="IPR018490">
    <property type="entry name" value="cNMP-bd_dom_sf"/>
</dbReference>
<evidence type="ECO:0008006" key="3">
    <source>
        <dbReference type="Google" id="ProtNLM"/>
    </source>
</evidence>
<comment type="caution">
    <text evidence="1">The sequence shown here is derived from an EMBL/GenBank/DDBJ whole genome shotgun (WGS) entry which is preliminary data.</text>
</comment>
<name>A0A318SHF0_9BURK</name>
<accession>A0A318SHF0</accession>
<reference evidence="1 2" key="1">
    <citation type="submission" date="2018-06" db="EMBL/GenBank/DDBJ databases">
        <title>Genomic Encyclopedia of Type Strains, Phase III (KMG-III): the genomes of soil and plant-associated and newly described type strains.</title>
        <authorList>
            <person name="Whitman W."/>
        </authorList>
    </citation>
    <scope>NUCLEOTIDE SEQUENCE [LARGE SCALE GENOMIC DNA]</scope>
    <source>
        <strain evidence="1 2">CECT 7646</strain>
    </source>
</reference>
<keyword evidence="2" id="KW-1185">Reference proteome</keyword>
<gene>
    <name evidence="1" type="ORF">DFQ15_10817</name>
</gene>
<protein>
    <recommendedName>
        <fullName evidence="3">Cyclic nucleotide-binding domain-containing protein</fullName>
    </recommendedName>
</protein>
<proteinExistence type="predicted"/>
<sequence>MFMPNSRNPLVNQLLAAFAPAEWKRWEGQLEAVKMPLGQVLYESGTTMRYVYFPTTAIVSLLYVMENGASAEIAVVGNEGLVGVSILMGGAVRPRAAPSCKVQGKGFG</sequence>
<organism evidence="1 2">
    <name type="scientific">Xylophilus ampelinus</name>
    <dbReference type="NCBI Taxonomy" id="54067"/>
    <lineage>
        <taxon>Bacteria</taxon>
        <taxon>Pseudomonadati</taxon>
        <taxon>Pseudomonadota</taxon>
        <taxon>Betaproteobacteria</taxon>
        <taxon>Burkholderiales</taxon>
        <taxon>Xylophilus</taxon>
    </lineage>
</organism>
<dbReference type="EMBL" id="QJTC01000008">
    <property type="protein sequence ID" value="PYE78228.1"/>
    <property type="molecule type" value="Genomic_DNA"/>
</dbReference>
<dbReference type="Proteomes" id="UP000247540">
    <property type="component" value="Unassembled WGS sequence"/>
</dbReference>
<evidence type="ECO:0000313" key="1">
    <source>
        <dbReference type="EMBL" id="PYE78228.1"/>
    </source>
</evidence>
<dbReference type="InterPro" id="IPR000595">
    <property type="entry name" value="cNMP-bd_dom"/>
</dbReference>
<dbReference type="CDD" id="cd00038">
    <property type="entry name" value="CAP_ED"/>
    <property type="match status" value="1"/>
</dbReference>
<evidence type="ECO:0000313" key="2">
    <source>
        <dbReference type="Proteomes" id="UP000247540"/>
    </source>
</evidence>
<dbReference type="SUPFAM" id="SSF51206">
    <property type="entry name" value="cAMP-binding domain-like"/>
    <property type="match status" value="1"/>
</dbReference>